<protein>
    <recommendedName>
        <fullName evidence="3">Biotin carboxylase</fullName>
    </recommendedName>
</protein>
<proteinExistence type="predicted"/>
<dbReference type="EMBL" id="LBDA02000057">
    <property type="protein sequence ID" value="OIK24877.1"/>
    <property type="molecule type" value="Genomic_DNA"/>
</dbReference>
<organism evidence="1 2">
    <name type="scientific">Streptomyces malaysiense</name>
    <dbReference type="NCBI Taxonomy" id="1428626"/>
    <lineage>
        <taxon>Bacteria</taxon>
        <taxon>Bacillati</taxon>
        <taxon>Actinomycetota</taxon>
        <taxon>Actinomycetes</taxon>
        <taxon>Kitasatosporales</taxon>
        <taxon>Streptomycetaceae</taxon>
        <taxon>Streptomyces</taxon>
    </lineage>
</organism>
<reference evidence="1" key="1">
    <citation type="submission" date="2016-10" db="EMBL/GenBank/DDBJ databases">
        <title>Genome sequence of Streptomyces malaysiense MUSC 136.</title>
        <authorList>
            <person name="Lee L.-H."/>
            <person name="Ser H.-L."/>
        </authorList>
    </citation>
    <scope>NUCLEOTIDE SEQUENCE [LARGE SCALE GENOMIC DNA]</scope>
    <source>
        <strain evidence="1">MUSC 136</strain>
    </source>
</reference>
<dbReference type="OrthoDB" id="6964321at2"/>
<evidence type="ECO:0000313" key="1">
    <source>
        <dbReference type="EMBL" id="OIK24877.1"/>
    </source>
</evidence>
<dbReference type="RefSeq" id="WP_053055710.1">
    <property type="nucleotide sequence ID" value="NZ_LBDA02000057.1"/>
</dbReference>
<accession>A0A1J4PVE4</accession>
<dbReference type="Gene3D" id="3.30.470.20">
    <property type="entry name" value="ATP-grasp fold, B domain"/>
    <property type="match status" value="1"/>
</dbReference>
<gene>
    <name evidence="1" type="ORF">VT52_025125</name>
</gene>
<keyword evidence="2" id="KW-1185">Reference proteome</keyword>
<sequence>MKEDNDVSRIFLLNPDPRLLEEAHRAGVQVRSARADTHDESALRHLLKEAAAAGLFVNPARALRLLSDPDAVQRLVRDNRLSPDAGAVSGAPRLTVETLSVHGMHQTVGITARMPYGLLSPAPLTEDTAAEVRAVVTALLDLTGYQYGPAHTGVTLTRQGPVITGCRAGLGDDPIPELLRLAGGFDLAAGAVRVLAGELVEAVRPERFAAAVESSRPPGPEQRLPGVRFVPARGGRRPGHFVVHADSPAAAAQRAASLGELVAGEAS</sequence>
<dbReference type="Proteomes" id="UP000034838">
    <property type="component" value="Unassembled WGS sequence"/>
</dbReference>
<evidence type="ECO:0008006" key="3">
    <source>
        <dbReference type="Google" id="ProtNLM"/>
    </source>
</evidence>
<dbReference type="AlphaFoldDB" id="A0A1J4PVE4"/>
<name>A0A1J4PVE4_9ACTN</name>
<evidence type="ECO:0000313" key="2">
    <source>
        <dbReference type="Proteomes" id="UP000034838"/>
    </source>
</evidence>
<dbReference type="SUPFAM" id="SSF56059">
    <property type="entry name" value="Glutathione synthetase ATP-binding domain-like"/>
    <property type="match status" value="1"/>
</dbReference>
<comment type="caution">
    <text evidence="1">The sequence shown here is derived from an EMBL/GenBank/DDBJ whole genome shotgun (WGS) entry which is preliminary data.</text>
</comment>